<gene>
    <name evidence="1" type="ORF">KH315_14935</name>
</gene>
<dbReference type="EMBL" id="JAGZYH010000123">
    <property type="protein sequence ID" value="MBS6623401.1"/>
    <property type="molecule type" value="Genomic_DNA"/>
</dbReference>
<comment type="caution">
    <text evidence="1">The sequence shown here is derived from an EMBL/GenBank/DDBJ whole genome shotgun (WGS) entry which is preliminary data.</text>
</comment>
<evidence type="ECO:0000313" key="1">
    <source>
        <dbReference type="EMBL" id="MBS6623401.1"/>
    </source>
</evidence>
<protein>
    <submittedName>
        <fullName evidence="1">Uncharacterized protein</fullName>
    </submittedName>
</protein>
<reference evidence="1" key="1">
    <citation type="submission" date="2021-02" db="EMBL/GenBank/DDBJ databases">
        <title>Infant gut strain persistence is associated with maternal origin, phylogeny, and functional potential including surface adhesion and iron acquisition.</title>
        <authorList>
            <person name="Lou Y.C."/>
        </authorList>
    </citation>
    <scope>NUCLEOTIDE SEQUENCE</scope>
    <source>
        <strain evidence="1">L2_039_000G1_dasL2_039_000G1_maxbin2.maxbin.077</strain>
    </source>
</reference>
<evidence type="ECO:0000313" key="2">
    <source>
        <dbReference type="Proteomes" id="UP000811365"/>
    </source>
</evidence>
<proteinExistence type="predicted"/>
<dbReference type="AlphaFoldDB" id="A0A9E1M143"/>
<sequence length="163" mass="18279">MMNYLAMRKLNKPLDFLETVSMDASQLMSSAPYDKLDVDVLLHQTGYLTIRGVDEGGGLLLGYPNREVAASMALLYAKVMVSDEQFTVQKLLTNLMRGEVDKVMDFVNGVFHSLDYQNYAIRDEASLQGCMQILMIGLSLRPQVEVHTARGRSDMEVEVGDKH</sequence>
<name>A0A9E1M143_9FIRM</name>
<organism evidence="1 2">
    <name type="scientific">Faecalibacterium prausnitzii</name>
    <dbReference type="NCBI Taxonomy" id="853"/>
    <lineage>
        <taxon>Bacteria</taxon>
        <taxon>Bacillati</taxon>
        <taxon>Bacillota</taxon>
        <taxon>Clostridia</taxon>
        <taxon>Eubacteriales</taxon>
        <taxon>Oscillospiraceae</taxon>
        <taxon>Faecalibacterium</taxon>
    </lineage>
</organism>
<accession>A0A9E1M143</accession>
<dbReference type="Proteomes" id="UP000811365">
    <property type="component" value="Unassembled WGS sequence"/>
</dbReference>